<feature type="transmembrane region" description="Helical" evidence="1">
    <location>
        <begin position="16"/>
        <end position="37"/>
    </location>
</feature>
<feature type="transmembrane region" description="Helical" evidence="1">
    <location>
        <begin position="57"/>
        <end position="79"/>
    </location>
</feature>
<reference evidence="2 3" key="1">
    <citation type="journal article" date="2016" name="Nat. Commun.">
        <title>Thousands of microbial genomes shed light on interconnected biogeochemical processes in an aquifer system.</title>
        <authorList>
            <person name="Anantharaman K."/>
            <person name="Brown C.T."/>
            <person name="Hug L.A."/>
            <person name="Sharon I."/>
            <person name="Castelle C.J."/>
            <person name="Probst A.J."/>
            <person name="Thomas B.C."/>
            <person name="Singh A."/>
            <person name="Wilkins M.J."/>
            <person name="Karaoz U."/>
            <person name="Brodie E.L."/>
            <person name="Williams K.H."/>
            <person name="Hubbard S.S."/>
            <person name="Banfield J.F."/>
        </authorList>
    </citation>
    <scope>NUCLEOTIDE SEQUENCE [LARGE SCALE GENOMIC DNA]</scope>
</reference>
<proteinExistence type="predicted"/>
<sequence length="147" mass="16539">MPKLFPSKLDIQAKHSLIIVYSFFALFLTNIIILWLAHTLFPTQIVLGTYAISPGWAIYHSMLKLTTIGLLAMQLLTIYQWKQKITFGSQQLMLIHFAINSAALWEITRFATQLGFGISSWIVILLLSLVVTAAQRASMMILGKAVK</sequence>
<organism evidence="2 3">
    <name type="scientific">Candidatus Collierbacteria bacterium RIFOXYA2_FULL_46_10</name>
    <dbReference type="NCBI Taxonomy" id="1817726"/>
    <lineage>
        <taxon>Bacteria</taxon>
        <taxon>Candidatus Collieribacteriota</taxon>
    </lineage>
</organism>
<accession>A0A1F5F5G9</accession>
<keyword evidence="1" id="KW-0812">Transmembrane</keyword>
<evidence type="ECO:0000256" key="1">
    <source>
        <dbReference type="SAM" id="Phobius"/>
    </source>
</evidence>
<evidence type="ECO:0000313" key="3">
    <source>
        <dbReference type="Proteomes" id="UP000176191"/>
    </source>
</evidence>
<feature type="transmembrane region" description="Helical" evidence="1">
    <location>
        <begin position="91"/>
        <end position="108"/>
    </location>
</feature>
<dbReference type="EMBL" id="MFAK01000023">
    <property type="protein sequence ID" value="OGD74859.1"/>
    <property type="molecule type" value="Genomic_DNA"/>
</dbReference>
<gene>
    <name evidence="2" type="ORF">A2228_03315</name>
</gene>
<keyword evidence="1" id="KW-0472">Membrane</keyword>
<keyword evidence="1" id="KW-1133">Transmembrane helix</keyword>
<protein>
    <submittedName>
        <fullName evidence="2">Uncharacterized protein</fullName>
    </submittedName>
</protein>
<feature type="transmembrane region" description="Helical" evidence="1">
    <location>
        <begin position="114"/>
        <end position="134"/>
    </location>
</feature>
<evidence type="ECO:0000313" key="2">
    <source>
        <dbReference type="EMBL" id="OGD74859.1"/>
    </source>
</evidence>
<comment type="caution">
    <text evidence="2">The sequence shown here is derived from an EMBL/GenBank/DDBJ whole genome shotgun (WGS) entry which is preliminary data.</text>
</comment>
<dbReference type="Proteomes" id="UP000176191">
    <property type="component" value="Unassembled WGS sequence"/>
</dbReference>
<dbReference type="AlphaFoldDB" id="A0A1F5F5G9"/>
<name>A0A1F5F5G9_9BACT</name>